<dbReference type="NCBIfam" id="TIGR00214">
    <property type="entry name" value="lipB"/>
    <property type="match status" value="1"/>
</dbReference>
<dbReference type="GeneID" id="5544733"/>
<keyword evidence="4 5" id="KW-0012">Acyltransferase</keyword>
<dbReference type="UniPathway" id="UPA00538">
    <property type="reaction ID" value="UER00592"/>
</dbReference>
<dbReference type="Gene3D" id="3.30.930.10">
    <property type="entry name" value="Bira Bifunctional Protein, Domain 2"/>
    <property type="match status" value="1"/>
</dbReference>
<dbReference type="PROSITE" id="PS51733">
    <property type="entry name" value="BPL_LPL_CATALYTIC"/>
    <property type="match status" value="1"/>
</dbReference>
<dbReference type="GO" id="GO:0009249">
    <property type="term" value="P:protein lipoylation"/>
    <property type="evidence" value="ECO:0007669"/>
    <property type="project" value="EnsemblFungi"/>
</dbReference>
<name>A7TMH9_VANPO</name>
<comment type="function">
    <text evidence="5">Catalyzes the transfer of endogenously produced octanoic acid from octanoyl-acyl-carrier-protein onto the lipoyl domains of lipoate-dependent enzymes. Lipoyl-ACP can also act as a substrate although octanoyl-ACP is likely to be the physiological substrate.</text>
</comment>
<evidence type="ECO:0000256" key="2">
    <source>
        <dbReference type="ARBA" id="ARBA00007907"/>
    </source>
</evidence>
<dbReference type="InterPro" id="IPR020605">
    <property type="entry name" value="Octanoyltransferase_CS"/>
</dbReference>
<reference evidence="9 10" key="1">
    <citation type="journal article" date="2007" name="Proc. Natl. Acad. Sci. U.S.A.">
        <title>Independent sorting-out of thousands of duplicated gene pairs in two yeast species descended from a whole-genome duplication.</title>
        <authorList>
            <person name="Scannell D.R."/>
            <person name="Frank A.C."/>
            <person name="Conant G.C."/>
            <person name="Byrne K.P."/>
            <person name="Woolfit M."/>
            <person name="Wolfe K.H."/>
        </authorList>
    </citation>
    <scope>NUCLEOTIDE SEQUENCE [LARGE SCALE GENOMIC DNA]</scope>
    <source>
        <strain evidence="10">ATCC 22028 / DSM 70294 / BCRC 21397 / CBS 2163 / NBRC 10782 / NRRL Y-8283 / UCD 57-17</strain>
    </source>
</reference>
<dbReference type="PANTHER" id="PTHR10993:SF7">
    <property type="entry name" value="LIPOYLTRANSFERASE 2, MITOCHONDRIAL-RELATED"/>
    <property type="match status" value="1"/>
</dbReference>
<comment type="pathway">
    <text evidence="1 5">Protein modification; protein lipoylation via endogenous pathway; protein N(6)-(lipoyl)lysine from octanoyl-[acyl-carrier-protein]: step 1/2.</text>
</comment>
<evidence type="ECO:0000313" key="9">
    <source>
        <dbReference type="EMBL" id="EDO16573.1"/>
    </source>
</evidence>
<evidence type="ECO:0000313" key="10">
    <source>
        <dbReference type="Proteomes" id="UP000000267"/>
    </source>
</evidence>
<dbReference type="InParanoid" id="A7TMH9"/>
<dbReference type="eggNOG" id="KOG0325">
    <property type="taxonomic scope" value="Eukaryota"/>
</dbReference>
<dbReference type="Pfam" id="PF21948">
    <property type="entry name" value="LplA-B_cat"/>
    <property type="match status" value="1"/>
</dbReference>
<dbReference type="RefSeq" id="XP_001644431.1">
    <property type="nucleotide sequence ID" value="XM_001644381.1"/>
</dbReference>
<dbReference type="GO" id="GO:0016874">
    <property type="term" value="F:ligase activity"/>
    <property type="evidence" value="ECO:0007669"/>
    <property type="project" value="EnsemblFungi"/>
</dbReference>
<dbReference type="PANTHER" id="PTHR10993">
    <property type="entry name" value="OCTANOYLTRANSFERASE"/>
    <property type="match status" value="1"/>
</dbReference>
<keyword evidence="3 5" id="KW-0808">Transferase</keyword>
<dbReference type="PIRSF" id="PIRSF016262">
    <property type="entry name" value="LPLase"/>
    <property type="match status" value="1"/>
</dbReference>
<dbReference type="GO" id="GO:0033819">
    <property type="term" value="F:lipoyl(octanoyl) transferase activity"/>
    <property type="evidence" value="ECO:0007669"/>
    <property type="project" value="UniProtKB-EC"/>
</dbReference>
<dbReference type="InterPro" id="IPR045864">
    <property type="entry name" value="aa-tRNA-synth_II/BPL/LPL"/>
</dbReference>
<evidence type="ECO:0000256" key="6">
    <source>
        <dbReference type="PIRSR" id="PIRSR016262-1"/>
    </source>
</evidence>
<gene>
    <name evidence="9" type="ORF">Kpol_1064p55</name>
</gene>
<dbReference type="InterPro" id="IPR000544">
    <property type="entry name" value="Octanoyltransferase"/>
</dbReference>
<keyword evidence="10" id="KW-1185">Reference proteome</keyword>
<evidence type="ECO:0000256" key="1">
    <source>
        <dbReference type="ARBA" id="ARBA00004821"/>
    </source>
</evidence>
<dbReference type="InterPro" id="IPR004143">
    <property type="entry name" value="BPL_LPL_catalytic"/>
</dbReference>
<dbReference type="AlphaFoldDB" id="A7TMH9"/>
<comment type="catalytic activity">
    <reaction evidence="5">
        <text>octanoyl-[ACP] + L-lysyl-[protein] = N(6)-octanoyl-L-lysyl-[protein] + holo-[ACP] + H(+)</text>
        <dbReference type="Rhea" id="RHEA:17665"/>
        <dbReference type="Rhea" id="RHEA-COMP:9636"/>
        <dbReference type="Rhea" id="RHEA-COMP:9685"/>
        <dbReference type="Rhea" id="RHEA-COMP:9752"/>
        <dbReference type="Rhea" id="RHEA-COMP:9928"/>
        <dbReference type="ChEBI" id="CHEBI:15378"/>
        <dbReference type="ChEBI" id="CHEBI:29969"/>
        <dbReference type="ChEBI" id="CHEBI:64479"/>
        <dbReference type="ChEBI" id="CHEBI:78463"/>
        <dbReference type="ChEBI" id="CHEBI:78809"/>
        <dbReference type="EC" id="2.3.1.181"/>
    </reaction>
</comment>
<dbReference type="PROSITE" id="PS01313">
    <property type="entry name" value="LIPB"/>
    <property type="match status" value="1"/>
</dbReference>
<comment type="similarity">
    <text evidence="2 5">Belongs to the LipB family.</text>
</comment>
<organism evidence="10">
    <name type="scientific">Vanderwaltozyma polyspora (strain ATCC 22028 / DSM 70294 / BCRC 21397 / CBS 2163 / NBRC 10782 / NRRL Y-8283 / UCD 57-17)</name>
    <name type="common">Kluyveromyces polysporus</name>
    <dbReference type="NCBI Taxonomy" id="436907"/>
    <lineage>
        <taxon>Eukaryota</taxon>
        <taxon>Fungi</taxon>
        <taxon>Dikarya</taxon>
        <taxon>Ascomycota</taxon>
        <taxon>Saccharomycotina</taxon>
        <taxon>Saccharomycetes</taxon>
        <taxon>Saccharomycetales</taxon>
        <taxon>Saccharomycetaceae</taxon>
        <taxon>Vanderwaltozyma</taxon>
    </lineage>
</organism>
<sequence length="324" mass="36162">MVVKNIIKRVPVKSNAAIKSRTVRCISSDAKTLTHPIDNSSKVLRHLQFTKRIDYEKGLAFQEQFVRAQLDMKSLQSTIKQKLIQLEVDHPGSSINAYEKKILDNILEMKPNPVILTFEFDPVYTGGKRTKKKITQAEIEGYSNFVPEVQKSNPKPKFVQAERGGQVTFHGPGQMVAYIILDLKSFDRFVARNHVAAIEKATVNTLLNTKLKDGKETKLDLTSKINCNTGVWSSDDKKLASIGVHVRRSITSHGVCINVSPDLSYLNTFEMCGLPTSKASSIASEKPDADVNVQDVAVSYVNEFAKLLGIDTVERIELENLEID</sequence>
<evidence type="ECO:0000256" key="4">
    <source>
        <dbReference type="ARBA" id="ARBA00023315"/>
    </source>
</evidence>
<protein>
    <recommendedName>
        <fullName evidence="5">Octanoyltransferase</fullName>
        <ecNumber evidence="5">2.3.1.181</ecNumber>
    </recommendedName>
</protein>
<accession>A7TMH9</accession>
<evidence type="ECO:0000259" key="8">
    <source>
        <dbReference type="PROSITE" id="PS51733"/>
    </source>
</evidence>
<dbReference type="STRING" id="436907.A7TMH9"/>
<dbReference type="SUPFAM" id="SSF55681">
    <property type="entry name" value="Class II aaRS and biotin synthetases"/>
    <property type="match status" value="1"/>
</dbReference>
<dbReference type="EC" id="2.3.1.181" evidence="5"/>
<dbReference type="HOGENOM" id="CLU_035168_0_1_1"/>
<feature type="domain" description="BPL/LPL catalytic" evidence="8">
    <location>
        <begin position="109"/>
        <end position="312"/>
    </location>
</feature>
<feature type="site" description="Lowers pKa of active site Cys" evidence="7">
    <location>
        <position position="238"/>
    </location>
</feature>
<dbReference type="Proteomes" id="UP000000267">
    <property type="component" value="Unassembled WGS sequence"/>
</dbReference>
<dbReference type="KEGG" id="vpo:Kpol_1064p55"/>
<evidence type="ECO:0000256" key="5">
    <source>
        <dbReference type="PIRNR" id="PIRNR016262"/>
    </source>
</evidence>
<dbReference type="OMA" id="FEMCGLP"/>
<evidence type="ECO:0000256" key="3">
    <source>
        <dbReference type="ARBA" id="ARBA00022679"/>
    </source>
</evidence>
<dbReference type="FunCoup" id="A7TMH9">
    <property type="interactions" value="441"/>
</dbReference>
<evidence type="ECO:0000256" key="7">
    <source>
        <dbReference type="PIRSR" id="PIRSR016262-3"/>
    </source>
</evidence>
<feature type="active site" description="Acyl-thioester intermediate" evidence="6">
    <location>
        <position position="272"/>
    </location>
</feature>
<proteinExistence type="inferred from homology"/>
<dbReference type="PhylomeDB" id="A7TMH9"/>
<dbReference type="EMBL" id="DS480422">
    <property type="protein sequence ID" value="EDO16573.1"/>
    <property type="molecule type" value="Genomic_DNA"/>
</dbReference>
<dbReference type="OrthoDB" id="19908at2759"/>